<reference evidence="1" key="1">
    <citation type="journal article" date="2021" name="Microb. Physiol.">
        <title>Proteogenomic Insights into the Physiology of Marine, Sulfate-Reducing, Filamentous Desulfonema limicola and Desulfonema magnum.</title>
        <authorList>
            <person name="Schnaars V."/>
            <person name="Wohlbrand L."/>
            <person name="Scheve S."/>
            <person name="Hinrichs C."/>
            <person name="Reinhardt R."/>
            <person name="Rabus R."/>
        </authorList>
    </citation>
    <scope>NUCLEOTIDE SEQUENCE</scope>
    <source>
        <strain evidence="1">4be13</strain>
    </source>
</reference>
<evidence type="ECO:0000313" key="2">
    <source>
        <dbReference type="Proteomes" id="UP000663722"/>
    </source>
</evidence>
<evidence type="ECO:0000313" key="1">
    <source>
        <dbReference type="EMBL" id="QTA85047.1"/>
    </source>
</evidence>
<dbReference type="KEGG" id="dmm:dnm_010500"/>
<keyword evidence="2" id="KW-1185">Reference proteome</keyword>
<dbReference type="AlphaFoldDB" id="A0A975GKV1"/>
<proteinExistence type="predicted"/>
<dbReference type="EMBL" id="CP061800">
    <property type="protein sequence ID" value="QTA85047.1"/>
    <property type="molecule type" value="Genomic_DNA"/>
</dbReference>
<organism evidence="1 2">
    <name type="scientific">Desulfonema magnum</name>
    <dbReference type="NCBI Taxonomy" id="45655"/>
    <lineage>
        <taxon>Bacteria</taxon>
        <taxon>Pseudomonadati</taxon>
        <taxon>Thermodesulfobacteriota</taxon>
        <taxon>Desulfobacteria</taxon>
        <taxon>Desulfobacterales</taxon>
        <taxon>Desulfococcaceae</taxon>
        <taxon>Desulfonema</taxon>
    </lineage>
</organism>
<accession>A0A975GKV1</accession>
<gene>
    <name evidence="1" type="ORF">dnm_010500</name>
</gene>
<sequence length="37" mass="3949">MRNPVLFFLKGHQVSVSDAENGGALTTSGESYPLIVL</sequence>
<dbReference type="Proteomes" id="UP000663722">
    <property type="component" value="Chromosome"/>
</dbReference>
<protein>
    <submittedName>
        <fullName evidence="1">Uncharacterized protein</fullName>
    </submittedName>
</protein>
<name>A0A975GKV1_9BACT</name>